<evidence type="ECO:0000256" key="2">
    <source>
        <dbReference type="SAM" id="Phobius"/>
    </source>
</evidence>
<feature type="region of interest" description="Disordered" evidence="1">
    <location>
        <begin position="386"/>
        <end position="422"/>
    </location>
</feature>
<evidence type="ECO:0000256" key="1">
    <source>
        <dbReference type="SAM" id="MobiDB-lite"/>
    </source>
</evidence>
<feature type="transmembrane region" description="Helical" evidence="2">
    <location>
        <begin position="506"/>
        <end position="524"/>
    </location>
</feature>
<organism evidence="3 4">
    <name type="scientific">Massarina eburnea CBS 473.64</name>
    <dbReference type="NCBI Taxonomy" id="1395130"/>
    <lineage>
        <taxon>Eukaryota</taxon>
        <taxon>Fungi</taxon>
        <taxon>Dikarya</taxon>
        <taxon>Ascomycota</taxon>
        <taxon>Pezizomycotina</taxon>
        <taxon>Dothideomycetes</taxon>
        <taxon>Pleosporomycetidae</taxon>
        <taxon>Pleosporales</taxon>
        <taxon>Massarineae</taxon>
        <taxon>Massarinaceae</taxon>
        <taxon>Massarina</taxon>
    </lineage>
</organism>
<feature type="compositionally biased region" description="Basic residues" evidence="1">
    <location>
        <begin position="7"/>
        <end position="18"/>
    </location>
</feature>
<keyword evidence="2" id="KW-0812">Transmembrane</keyword>
<feature type="compositionally biased region" description="Polar residues" evidence="1">
    <location>
        <begin position="59"/>
        <end position="72"/>
    </location>
</feature>
<feature type="compositionally biased region" description="Basic and acidic residues" evidence="1">
    <location>
        <begin position="392"/>
        <end position="410"/>
    </location>
</feature>
<proteinExistence type="predicted"/>
<name>A0A6A6RRI3_9PLEO</name>
<evidence type="ECO:0000313" key="3">
    <source>
        <dbReference type="EMBL" id="KAF2636848.1"/>
    </source>
</evidence>
<feature type="compositionally biased region" description="Low complexity" evidence="1">
    <location>
        <begin position="333"/>
        <end position="346"/>
    </location>
</feature>
<reference evidence="3" key="1">
    <citation type="journal article" date="2020" name="Stud. Mycol.">
        <title>101 Dothideomycetes genomes: a test case for predicting lifestyles and emergence of pathogens.</title>
        <authorList>
            <person name="Haridas S."/>
            <person name="Albert R."/>
            <person name="Binder M."/>
            <person name="Bloem J."/>
            <person name="Labutti K."/>
            <person name="Salamov A."/>
            <person name="Andreopoulos B."/>
            <person name="Baker S."/>
            <person name="Barry K."/>
            <person name="Bills G."/>
            <person name="Bluhm B."/>
            <person name="Cannon C."/>
            <person name="Castanera R."/>
            <person name="Culley D."/>
            <person name="Daum C."/>
            <person name="Ezra D."/>
            <person name="Gonzalez J."/>
            <person name="Henrissat B."/>
            <person name="Kuo A."/>
            <person name="Liang C."/>
            <person name="Lipzen A."/>
            <person name="Lutzoni F."/>
            <person name="Magnuson J."/>
            <person name="Mondo S."/>
            <person name="Nolan M."/>
            <person name="Ohm R."/>
            <person name="Pangilinan J."/>
            <person name="Park H.-J."/>
            <person name="Ramirez L."/>
            <person name="Alfaro M."/>
            <person name="Sun H."/>
            <person name="Tritt A."/>
            <person name="Yoshinaga Y."/>
            <person name="Zwiers L.-H."/>
            <person name="Turgeon B."/>
            <person name="Goodwin S."/>
            <person name="Spatafora J."/>
            <person name="Crous P."/>
            <person name="Grigoriev I."/>
        </authorList>
    </citation>
    <scope>NUCLEOTIDE SEQUENCE</scope>
    <source>
        <strain evidence="3">CBS 473.64</strain>
    </source>
</reference>
<keyword evidence="2" id="KW-1133">Transmembrane helix</keyword>
<feature type="compositionally biased region" description="Low complexity" evidence="1">
    <location>
        <begin position="263"/>
        <end position="272"/>
    </location>
</feature>
<keyword evidence="4" id="KW-1185">Reference proteome</keyword>
<protein>
    <submittedName>
        <fullName evidence="3">Uncharacterized protein</fullName>
    </submittedName>
</protein>
<dbReference type="EMBL" id="MU006796">
    <property type="protein sequence ID" value="KAF2636848.1"/>
    <property type="molecule type" value="Genomic_DNA"/>
</dbReference>
<evidence type="ECO:0000313" key="4">
    <source>
        <dbReference type="Proteomes" id="UP000799753"/>
    </source>
</evidence>
<gene>
    <name evidence="3" type="ORF">P280DRAFT_472733</name>
</gene>
<feature type="transmembrane region" description="Helical" evidence="2">
    <location>
        <begin position="536"/>
        <end position="556"/>
    </location>
</feature>
<feature type="region of interest" description="Disordered" evidence="1">
    <location>
        <begin position="253"/>
        <end position="353"/>
    </location>
</feature>
<accession>A0A6A6RRI3</accession>
<feature type="region of interest" description="Disordered" evidence="1">
    <location>
        <begin position="1"/>
        <end position="72"/>
    </location>
</feature>
<dbReference type="OrthoDB" id="3755781at2759"/>
<dbReference type="Proteomes" id="UP000799753">
    <property type="component" value="Unassembled WGS sequence"/>
</dbReference>
<dbReference type="AlphaFoldDB" id="A0A6A6RRI3"/>
<keyword evidence="2" id="KW-0472">Membrane</keyword>
<sequence length="580" mass="63196">MADASNKRHAMIFRRRSPSKTPSIDEGLPLNHANFPNGPRPLPPQHQHQLGTPKMHSQAAAQSRQPLTRTQSSEYFLEIQRHPAAKSRKMDFNKVIRTDATDTQPAFESDAFAVQMPTTREPVMDTPVYRAKIPKVMHSSTSSTHATMSAASPSRAQAEAYQTYKEKARLVRARNNSEGVRVPSKIVSYDYAYATRDGVPALSPAGSFPISPPIPQHSWLRSTQVSRNPSLVPQAQVKGPRSIGESSNISLARKPLGLGNTSATPTPTAAAAQSRFQRRGDTDGGAVRSTPSPSPSPPKKIAVRLRPKEGVNSSTELEDKPQKESWWGLYNRSNNSSTTTSNDSGSRAPSPSKSGLNFAYTTAAAVAPGDAVFGYTNTNITGTQAATARSVLETRKKEREREQSEKEKHTTGKGGKPSRWAWLRPTGPRIGKPIGPSPTSTANTAKAAAYMDPFILHASPVPTLTAPTPNPSRPASPKKIVRSAPAVQPGTKFESGFSQITSVGSLVLKVCIFVYALVGLYYLLDAIREAIHVLGAPLRIMKIVLGYMWVWSVVLAKVLNKGWEKWGIKIAFKGGWRKWW</sequence>